<keyword evidence="3" id="KW-1185">Reference proteome</keyword>
<dbReference type="EMBL" id="NRJH01000008">
    <property type="protein sequence ID" value="RIY33818.1"/>
    <property type="molecule type" value="Genomic_DNA"/>
</dbReference>
<accession>A0A3A1Y9E4</accession>
<keyword evidence="1" id="KW-0732">Signal</keyword>
<proteinExistence type="predicted"/>
<dbReference type="Proteomes" id="UP000266258">
    <property type="component" value="Unassembled WGS sequence"/>
</dbReference>
<dbReference type="RefSeq" id="WP_119496389.1">
    <property type="nucleotide sequence ID" value="NZ_NRJH01000008.1"/>
</dbReference>
<dbReference type="OrthoDB" id="5683214at2"/>
<gene>
    <name evidence="2" type="ORF">CJP74_00850</name>
</gene>
<evidence type="ECO:0000313" key="2">
    <source>
        <dbReference type="EMBL" id="RIY33818.1"/>
    </source>
</evidence>
<evidence type="ECO:0000313" key="3">
    <source>
        <dbReference type="Proteomes" id="UP000266258"/>
    </source>
</evidence>
<feature type="signal peptide" evidence="1">
    <location>
        <begin position="1"/>
        <end position="25"/>
    </location>
</feature>
<feature type="chain" id="PRO_5017357734" evidence="1">
    <location>
        <begin position="26"/>
        <end position="106"/>
    </location>
</feature>
<organism evidence="2 3">
    <name type="scientific">Psittacicella melopsittaci</name>
    <dbReference type="NCBI Taxonomy" id="2028576"/>
    <lineage>
        <taxon>Bacteria</taxon>
        <taxon>Pseudomonadati</taxon>
        <taxon>Pseudomonadota</taxon>
        <taxon>Gammaproteobacteria</taxon>
        <taxon>Pasteurellales</taxon>
        <taxon>Psittacicellaceae</taxon>
        <taxon>Psittacicella</taxon>
    </lineage>
</organism>
<reference evidence="2 3" key="1">
    <citation type="submission" date="2017-08" db="EMBL/GenBank/DDBJ databases">
        <title>Reclassification of Bisgaard taxon 37 and 44.</title>
        <authorList>
            <person name="Christensen H."/>
        </authorList>
    </citation>
    <scope>NUCLEOTIDE SEQUENCE [LARGE SCALE GENOMIC DNA]</scope>
    <source>
        <strain evidence="2 3">B96_4</strain>
    </source>
</reference>
<dbReference type="AlphaFoldDB" id="A0A3A1Y9E4"/>
<comment type="caution">
    <text evidence="2">The sequence shown here is derived from an EMBL/GenBank/DDBJ whole genome shotgun (WGS) entry which is preliminary data.</text>
</comment>
<protein>
    <submittedName>
        <fullName evidence="2">Uncharacterized protein</fullName>
    </submittedName>
</protein>
<evidence type="ECO:0000256" key="1">
    <source>
        <dbReference type="SAM" id="SignalP"/>
    </source>
</evidence>
<name>A0A3A1Y9E4_9GAMM</name>
<sequence>MKLKLILLSFLISLGFAVAPQAALANSFPTVAELAQANGGQSLKSTLANYNGNVMVAKLYQNNTVIITSRQQQDLAKVFDIRGLKVYATSDVSLAQATELVGKLLN</sequence>